<reference evidence="2" key="1">
    <citation type="submission" date="2014-01" db="EMBL/GenBank/DDBJ databases">
        <title>The genome of the white-rot fungus Pycnoporus cinnabarinus: a basidiomycete model with a versatile arsenal for lignocellulosic biomass breakdown.</title>
        <authorList>
            <person name="Levasseur A."/>
            <person name="Lomascolo A."/>
            <person name="Ruiz-Duenas F.J."/>
            <person name="Uzan E."/>
            <person name="Piumi F."/>
            <person name="Kues U."/>
            <person name="Ram A.F.J."/>
            <person name="Murat C."/>
            <person name="Haon M."/>
            <person name="Benoit I."/>
            <person name="Arfi Y."/>
            <person name="Chevret D."/>
            <person name="Drula E."/>
            <person name="Kwon M.J."/>
            <person name="Gouret P."/>
            <person name="Lesage-Meessen L."/>
            <person name="Lombard V."/>
            <person name="Mariette J."/>
            <person name="Noirot C."/>
            <person name="Park J."/>
            <person name="Patyshakuliyeva A."/>
            <person name="Wieneger R.A.B."/>
            <person name="Wosten H.A.B."/>
            <person name="Martin F."/>
            <person name="Coutinho P.M."/>
            <person name="de Vries R."/>
            <person name="Martinez A.T."/>
            <person name="Klopp C."/>
            <person name="Pontarotti P."/>
            <person name="Henrissat B."/>
            <person name="Record E."/>
        </authorList>
    </citation>
    <scope>NUCLEOTIDE SEQUENCE [LARGE SCALE GENOMIC DNA]</scope>
    <source>
        <strain evidence="2">BRFM137</strain>
    </source>
</reference>
<gene>
    <name evidence="2" type="ORF">BN946_scf184281.g4</name>
</gene>
<accession>A0A060SWS4</accession>
<proteinExistence type="predicted"/>
<dbReference type="Proteomes" id="UP000029665">
    <property type="component" value="Unassembled WGS sequence"/>
</dbReference>
<protein>
    <submittedName>
        <fullName evidence="2">Uncharacterized protein</fullName>
    </submittedName>
</protein>
<name>A0A060SWS4_PYCCI</name>
<keyword evidence="3" id="KW-1185">Reference proteome</keyword>
<organism evidence="2 3">
    <name type="scientific">Pycnoporus cinnabarinus</name>
    <name type="common">Cinnabar-red polypore</name>
    <name type="synonym">Trametes cinnabarina</name>
    <dbReference type="NCBI Taxonomy" id="5643"/>
    <lineage>
        <taxon>Eukaryota</taxon>
        <taxon>Fungi</taxon>
        <taxon>Dikarya</taxon>
        <taxon>Basidiomycota</taxon>
        <taxon>Agaricomycotina</taxon>
        <taxon>Agaricomycetes</taxon>
        <taxon>Polyporales</taxon>
        <taxon>Polyporaceae</taxon>
        <taxon>Trametes</taxon>
    </lineage>
</organism>
<comment type="caution">
    <text evidence="2">The sequence shown here is derived from an EMBL/GenBank/DDBJ whole genome shotgun (WGS) entry which is preliminary data.</text>
</comment>
<evidence type="ECO:0000313" key="3">
    <source>
        <dbReference type="Proteomes" id="UP000029665"/>
    </source>
</evidence>
<feature type="region of interest" description="Disordered" evidence="1">
    <location>
        <begin position="144"/>
        <end position="177"/>
    </location>
</feature>
<dbReference type="OMA" id="WDSESNC"/>
<dbReference type="AlphaFoldDB" id="A0A060SWS4"/>
<evidence type="ECO:0000313" key="2">
    <source>
        <dbReference type="EMBL" id="CDO76958.1"/>
    </source>
</evidence>
<sequence>MWIHVSTERHSLAARKRNHSINFVNRQRVLEAMRSRRLTTSLEPFLGTYRIVWDSESNCDPREELFDDARLDRDPCDGLFTLTRPHYAQAWPKEPTASTGVVLRLRDSFLGTNRTASILDSSLPPLSRYSAYSTPHSASMSSLSLLAASPTSPSDDSPTSQSSLCSASSRDPSASSATRSRGFWRFDWDPSFPRLGFRFEGMDLTGPRDHALSFSEIRDDHGHPFAVLEFRPTGWEADRDGHDARRQRSAEECAKTRAARKGRACCIFVVAKRVRDRYDREGLSDAERERLGMRELPVENAGF</sequence>
<evidence type="ECO:0000256" key="1">
    <source>
        <dbReference type="SAM" id="MobiDB-lite"/>
    </source>
</evidence>
<dbReference type="EMBL" id="CCBP010000434">
    <property type="protein sequence ID" value="CDO76958.1"/>
    <property type="molecule type" value="Genomic_DNA"/>
</dbReference>
<dbReference type="HOGENOM" id="CLU_918724_0_0_1"/>
<dbReference type="OrthoDB" id="2733322at2759"/>